<keyword evidence="3" id="KW-1185">Reference proteome</keyword>
<evidence type="ECO:0000313" key="3">
    <source>
        <dbReference type="Proteomes" id="UP001228049"/>
    </source>
</evidence>
<feature type="region of interest" description="Disordered" evidence="1">
    <location>
        <begin position="77"/>
        <end position="136"/>
    </location>
</feature>
<dbReference type="EMBL" id="JASDAP010000013">
    <property type="protein sequence ID" value="KAK1892482.1"/>
    <property type="molecule type" value="Genomic_DNA"/>
</dbReference>
<evidence type="ECO:0000256" key="1">
    <source>
        <dbReference type="SAM" id="MobiDB-lite"/>
    </source>
</evidence>
<feature type="compositionally biased region" description="Basic and acidic residues" evidence="1">
    <location>
        <begin position="109"/>
        <end position="119"/>
    </location>
</feature>
<reference evidence="2" key="1">
    <citation type="submission" date="2023-04" db="EMBL/GenBank/DDBJ databases">
        <title>Chromosome-level genome of Chaenocephalus aceratus.</title>
        <authorList>
            <person name="Park H."/>
        </authorList>
    </citation>
    <scope>NUCLEOTIDE SEQUENCE</scope>
    <source>
        <strain evidence="2">DE</strain>
        <tissue evidence="2">Muscle</tissue>
    </source>
</reference>
<feature type="compositionally biased region" description="Basic and acidic residues" evidence="1">
    <location>
        <begin position="127"/>
        <end position="136"/>
    </location>
</feature>
<protein>
    <submittedName>
        <fullName evidence="2">(R)-citramalate synthase CimA</fullName>
    </submittedName>
</protein>
<name>A0AAD9BXZ7_DISEL</name>
<accession>A0AAD9BXZ7</accession>
<dbReference type="AlphaFoldDB" id="A0AAD9BXZ7"/>
<proteinExistence type="predicted"/>
<sequence>MTEGVPLPCAQPPFLTSLTETHKTSVSAELLTRFPTARSPAHTHACPQTRSNTCLDTRSAFSRCAWECNHLYTKTLHSSIKKSHSHPSGLKQAPVSDASSCVRLPTGSTREKKEKKESSDSQPRPRPRPETKKQQM</sequence>
<dbReference type="Proteomes" id="UP001228049">
    <property type="component" value="Unassembled WGS sequence"/>
</dbReference>
<comment type="caution">
    <text evidence="2">The sequence shown here is derived from an EMBL/GenBank/DDBJ whole genome shotgun (WGS) entry which is preliminary data.</text>
</comment>
<evidence type="ECO:0000313" key="2">
    <source>
        <dbReference type="EMBL" id="KAK1892482.1"/>
    </source>
</evidence>
<organism evidence="2 3">
    <name type="scientific">Dissostichus eleginoides</name>
    <name type="common">Patagonian toothfish</name>
    <name type="synonym">Dissostichus amissus</name>
    <dbReference type="NCBI Taxonomy" id="100907"/>
    <lineage>
        <taxon>Eukaryota</taxon>
        <taxon>Metazoa</taxon>
        <taxon>Chordata</taxon>
        <taxon>Craniata</taxon>
        <taxon>Vertebrata</taxon>
        <taxon>Euteleostomi</taxon>
        <taxon>Actinopterygii</taxon>
        <taxon>Neopterygii</taxon>
        <taxon>Teleostei</taxon>
        <taxon>Neoteleostei</taxon>
        <taxon>Acanthomorphata</taxon>
        <taxon>Eupercaria</taxon>
        <taxon>Perciformes</taxon>
        <taxon>Notothenioidei</taxon>
        <taxon>Nototheniidae</taxon>
        <taxon>Dissostichus</taxon>
    </lineage>
</organism>
<gene>
    <name evidence="2" type="ORF">KUDE01_007557</name>
</gene>